<feature type="compositionally biased region" description="Low complexity" evidence="3">
    <location>
        <begin position="1612"/>
        <end position="1624"/>
    </location>
</feature>
<evidence type="ECO:0000256" key="1">
    <source>
        <dbReference type="ARBA" id="ARBA00006545"/>
    </source>
</evidence>
<feature type="region of interest" description="Disordered" evidence="3">
    <location>
        <begin position="6141"/>
        <end position="6261"/>
    </location>
</feature>
<feature type="region of interest" description="Disordered" evidence="3">
    <location>
        <begin position="849"/>
        <end position="876"/>
    </location>
</feature>
<accession>A0A9N8EA38</accession>
<feature type="domain" description="PDZ" evidence="5">
    <location>
        <begin position="3649"/>
        <end position="3723"/>
    </location>
</feature>
<feature type="region of interest" description="Disordered" evidence="3">
    <location>
        <begin position="1604"/>
        <end position="1624"/>
    </location>
</feature>
<dbReference type="PANTHER" id="PTHR16166">
    <property type="entry name" value="VACUOLAR PROTEIN SORTING-ASSOCIATED PROTEIN VPS13"/>
    <property type="match status" value="1"/>
</dbReference>
<dbReference type="GO" id="GO:0045053">
    <property type="term" value="P:protein retention in Golgi apparatus"/>
    <property type="evidence" value="ECO:0007669"/>
    <property type="project" value="TreeGrafter"/>
</dbReference>
<dbReference type="Pfam" id="PF25036">
    <property type="entry name" value="VPS13_VAB"/>
    <property type="match status" value="2"/>
</dbReference>
<comment type="similarity">
    <text evidence="1">Belongs to the VPS13 family.</text>
</comment>
<feature type="compositionally biased region" description="Basic residues" evidence="3">
    <location>
        <begin position="363"/>
        <end position="374"/>
    </location>
</feature>
<feature type="domain" description="C2" evidence="4">
    <location>
        <begin position="4091"/>
        <end position="4231"/>
    </location>
</feature>
<dbReference type="SUPFAM" id="SSF50156">
    <property type="entry name" value="PDZ domain-like"/>
    <property type="match status" value="1"/>
</dbReference>
<organism evidence="6 7">
    <name type="scientific">Seminavis robusta</name>
    <dbReference type="NCBI Taxonomy" id="568900"/>
    <lineage>
        <taxon>Eukaryota</taxon>
        <taxon>Sar</taxon>
        <taxon>Stramenopiles</taxon>
        <taxon>Ochrophyta</taxon>
        <taxon>Bacillariophyta</taxon>
        <taxon>Bacillariophyceae</taxon>
        <taxon>Bacillariophycidae</taxon>
        <taxon>Naviculales</taxon>
        <taxon>Naviculaceae</taxon>
        <taxon>Seminavis</taxon>
    </lineage>
</organism>
<evidence type="ECO:0000259" key="4">
    <source>
        <dbReference type="PROSITE" id="PS50004"/>
    </source>
</evidence>
<feature type="region of interest" description="Disordered" evidence="3">
    <location>
        <begin position="928"/>
        <end position="953"/>
    </location>
</feature>
<feature type="compositionally biased region" description="Basic and acidic residues" evidence="3">
    <location>
        <begin position="797"/>
        <end position="813"/>
    </location>
</feature>
<feature type="region of interest" description="Disordered" evidence="3">
    <location>
        <begin position="113"/>
        <end position="138"/>
    </location>
</feature>
<dbReference type="Gene3D" id="2.60.40.150">
    <property type="entry name" value="C2 domain"/>
    <property type="match status" value="1"/>
</dbReference>
<comment type="caution">
    <text evidence="6">The sequence shown here is derived from an EMBL/GenBank/DDBJ whole genome shotgun (WGS) entry which is preliminary data.</text>
</comment>
<feature type="region of interest" description="Disordered" evidence="3">
    <location>
        <begin position="3906"/>
        <end position="3940"/>
    </location>
</feature>
<feature type="compositionally biased region" description="Polar residues" evidence="3">
    <location>
        <begin position="391"/>
        <end position="408"/>
    </location>
</feature>
<dbReference type="InterPro" id="IPR036034">
    <property type="entry name" value="PDZ_sf"/>
</dbReference>
<dbReference type="InterPro" id="IPR035892">
    <property type="entry name" value="C2_domain_sf"/>
</dbReference>
<feature type="region of interest" description="Disordered" evidence="3">
    <location>
        <begin position="4373"/>
        <end position="4494"/>
    </location>
</feature>
<feature type="compositionally biased region" description="Low complexity" evidence="3">
    <location>
        <begin position="4410"/>
        <end position="4421"/>
    </location>
</feature>
<evidence type="ECO:0000256" key="3">
    <source>
        <dbReference type="SAM" id="MobiDB-lite"/>
    </source>
</evidence>
<feature type="region of interest" description="Disordered" evidence="3">
    <location>
        <begin position="3794"/>
        <end position="3818"/>
    </location>
</feature>
<keyword evidence="7" id="KW-1185">Reference proteome</keyword>
<sequence>MASYMYNPSKTVTEIMSKYLEFDPEQLQLGIWSGDLVLTNVNLRGDALYSKINRMKKSPSGRDPLKLKIVEGTIGQLRIQIPWKRLVWGQGDVVIDIKGVNVVVGFESREETEAKQKATEAAEDKKAKKQKDEKADEETVQYSKEFRDAKQRILAAAEQRLMKGQQLSAWLTHMIKKELNVDNDKNKVVGPKKPKGFDKWMKKASSNFVWRFLSGLCLNIEGFKLTVVQDNIEMGIIMPNTHIHSGKMGSSQGPKVDNPDDGKSFDREPEPGEVEDGDNIDKSINALGVSVFVRRQIIYPNEPLSQALLLPDDYVLRPIDMGCSLSFFYPHEEQSKKRKTANGTAAGVSDGISMADSTDGSSKRRRGKRDKRPRPGSFDGTAETDVVSSFGPDSTGLQRQRSQYSSYTEAMRRAPSRPNLSNQRPSSQIGSRLLTPPQLQRRVTSSGRSAPLVRPDDLSSVYKSAMAESKQVTPKLDMQMNCGEIKFICSKKHLDIIHNFFAVGARMRNGRPTCTITEVLAKGGEKGMGKRNPFASGASVEELLPGPSPYRRTQTDASSGLNFIRSDIASRRLSLGIRNELAAKARTRRSQVIRSWWHYAYGVVAYEIQKRKRRRDNFKEKYVSFDWDRQKRKREEYINLYMSLHLKVGEHVDCDASVPDPWAQDILKIEDELPIEQILLYRSIARALEVHGLRSMPSSVEVLYSDYASILSEHRASTVMSATDVDININTGLNLQGMNEFTPHRIAMDEVDDENLVSVLGKRCNDGRLYRSYLVGDDVQLFEEERANLPQRHGMHMSHDDQDDQDRASRPDNYRAASMGFGTAHSSDHPLSEIREDLGGSKVSFQYDYSEDMEEAPRKTATTRRNRRREGSDGRTVRTMKTTKTRSTMAGTVFENMSISEPTSTGAKISFAFFFKSVEVMLVSDEGSNPAPFQRTTSYLSHDDPSTRSSDDVSDLSFLSEEDFFMEQESAPAAVVEEEHTDNPMLSSTDFLLFGLPKNMLLHVTLSPLRCTILGRSGGSKNVNFSVGTITASGSGRDNLIAIGSRASPKPVPVVNLTKRDRSSTRDGGLRFSTHAPTAPKEAMTISVVLSKGHRVLQADVAKVHVCLDVPLLIKLVKFPSTSDEGNPRRTLPKSEREEARLFILRENPPSKLAEMNSSIRVHGIDLSIPVDAMAAAEAEVESSASSYSGSFERPESRSPSARITAGIVELYSGSAVSDLCGNESGAQVGSLAMLDLDELVEKGTLSSQHCVVAVSGIDCALQTETDAFAFSEAPSLLAEPVDIEMLFTNSGSTILDEDSPRQEIALEVSPIHILLSETRLLFCNRVLQPLRVKGDRKPPSVEPTSTPPRLEALSRLIMRCVDVSIRSLKISIMSDEQKYPLTPGQKAIIMEECLGDFLSIASCFDLNFPNEDALSSSMQICIDRLCGIGLYAEDAWDCTNSALLSFYEDDAHIPPPPQPPATESMDETDKSAASELQSDRMKGTSESDRMRGDLESERMRDASEFQSERMTEPEPFDKSKAVDKAIRNAVTRALHDFTPPDDEIDPIRQPLNTLLVVDLPKGAQVSTIHLFYDFHLSASLQNLFVTNTAGVRLLRIAPIEHHDDQAQDQGSSEGEVDNSSSSEPALSFSRFELDAAYGFGKGGLPLDILGSDETHADDEFFRIKEKLDDIQVGELEFFFSHDTFDDMMKVISRMKKCFASPDPNQSTAKANSDDVKDKTLFTPLKTSFFARCDIVSVLLATDKLVPFSRLRCDSLYIKKDGRPIDPEQPYIPVLKVVSRAFSLINLTEKGQHYPDAITPLYLEDMRSFPFQVEYSSGSPPWLPASDLKMALRGFRLFLLRQYINELLQFFLCELYGVGKLRHAAKVAEEMERPKKEPSPPMTYTINILDSSLILPRSTRSHDLAAIEIGRGVIFNSRRHHSFRMPTETSPFQAEQEEDAETGSVFTRMTFQLHQMRLFTSLSDEKFVPNQTDSPIFRYFYDVDGRAEHNSWVYSKQSILGDDPPEEHAEVFEALSERRWREITTGFLSLDVLCDYTPHLRLLICEPLEPEHFVAAPRLDVRLSQFCMLLSVWYDNMQEVPLMFPYPATKFLADGRNLLWCTNPTEYGTDDYLGVWDDWSCVKTEICVILRNLGLRCQFDPPGYFDHEIEIQTFYEDPDPSKEGHCCQVYFTDVIVQTYSDLRGMMRVAVAAAAFDFIDERRNAHCQRTFDVRDRKGKDETKFTTWADLSWGLRDDAKGIGKPLPQPVQISVFMTKDWALINLGLDEANAVLSELSPIWFFLGFFIPYWQEGAYGNPGYTGNEAARRVKDVLQAARGVEMKDPDGMNIDFRMWLGKPHLSIPCDLVDPRGPSLRIESETGLWYRFKSIKDYKSQEVISTGLDLVFANEFLSPRESFDSRDTMVRHLVEGLSFALRLDGNNEIPGCYHADYALEIPYKTGTKADCSIRSHEIQVPPIILDAPTICSPVETPTRVLGPVVCEITVIVEVLPLASSVMVNFFSGPVDDTIEVEPIDEKKTFSFRGNIGDLRLFAVDPVLGVQLPVAVVSISKILVTASLLSQDPTRKGQISRGESPPEDLHVILDSHYWADYFKLGVTRSWEPLLEPYRCVLLYEKSKYRGTGLSINADCPFHLNVSGALLLIFDEVIDSFSRLVKEVFGQDTEQELERVIPKSSLLRERLTVGEKVRLAGDQNLMVVHDIPKPLLGDRVAFSLCNLTGQKMRIHQQEGLFLNGERMKPAVVTYLNHDESTSLSFDATISVVKNLSVVEVPYPGLPSSQSMKRAERSTRHAVDLQLPGFRWVQGIKVDTFGRKFETLRPRSSDLLSKILQDWRLENALQLLVEVGLDNGGRLVTVRSLFEVRNNTTHPLSVLLHPDPIHKPDNSRRAVNTDEHDDARTRSDDEISVVEPGDFFQIPTYLLESSLNMGGCHLGSLWFRPDTSDDIAFPKLIPGIGHEGSGQTNVETNYCSKPVQLAKLVQESAIIFEDHGDSEISPEKAKTGIQLACVVQSKGGESLPPFCYAVEIGRSPIVPDRRRSTNAHIGGSQRFDASDIHCPVAYTLALHAPFVITNLLPETGRFELMHAVRRTVLWFGDLKPGQQMPVHSVGLDAPLLLLLNLGFCRTPVGEGALVHHGADAPVGSKDNVGLKSLVGKSAGAVGKVVTKGTGAVGKAVTKGTGAMGKVVQKGTKSIGKTLNAMSDSPDKLMAEDPEMYAALLEARQAQQQSGGAGAMGLDTGLGMDTPEGRKVHAVEGNIYSPFDVALETAVVDSIGQRLTLSIENIRGGGGQRRIAVYCPFWIVNTTQHSLRYKQEGSKAFVCGTVVDSERDGSKPVDGSTRNYVNRHQLARATRLSPNRYIRSHRPMNEGTIFAGTVGALATSPGRCDLSPSDLTDLIDKDLSLERLANLAFMFNFHEDVLSIGNRRLSVQLADSTEHLQYFSDWARGFSLDSVGFSQIVALHCREGRALELSVVVSVAPGFLSGYTKIVRFVPRYVLVNQLEFPVRLWQDSSVFRPLNESPSTTGIDELVRGTDLGKWRFATSEDHHLSVINQYEALWGRVTVVDESDSDRILEGTTAHRNANYIATAGPLEFVPFHLPDSRGERQLRVGLGAAWNLTASFASDFPGDHTLGVTRSVDLRFLRHVSTRASPMYRVCLPPAHGGEWDGELGVWFETDWGGDRRIIVKGMRRGRHCFNETDIHAGDELLRIDTVSVSRLSFEETMKLLKQRLAQVSSSSSTKAKMSDNSKWMDRSSGFLRRRQSEQEEERTESTQDRLILTFRTLEERLRRLRMKAARNSGVSNVGRTNHGGPGGGDSVSQPGAPMFNRALGGLRVEMKPLHHSMFVVLRRQDPTNPPFRIENRSMNHTIFYRQRGCESHNWNSLRPGQTQAYSWEEPMRPKRLVVRAARDGLSLGRPESEPPDDASIRSFTSEGAGSREIEQRTARSSKLRQALSYQYVEDEEQGRFGAATIVKLEEIGYRGILMCPVGMTEDQDARRRRVHLNVEVETDGATRIMVISDDTSQARDDEVAVMNRRLESLKRQLNEEESRLANLAALRYLLGGTGNEGAILQGAALSNLSLYMEQVESLDDAERERTIEDLALNITDDFPQEHVVYRRHQIVVEVLEAVGLNPENEIAFCNPYCEVILKGRSKLRKSFFERIRDRGKTYYAKKSLSPKWTDQIFVFDVPAEAVSVTRGHSIHVRVRNFRFVGAHKMLGQATVHLHSVRDQQELVGWYPLAGRTGSTELDNPLSNWGRGSVKLRIHWVHSTPALLDYLIMFTGKRLQQLEDRRNGLREQWKTASDAEKRRREGDTLKSTVSQAVPKVQKDRNASKKQSHSSSSKELDVNGDEAMGAGFFDTRRIVRDRSKLVTYFQKIAKKKGHERGEGSENGQSFQYDSEQWTGGASGLPKITEHGASSDGSSSSADTSLFDMSGKDSSDSGSGDGIQKWRQKRGSLASRSTRSSFVMEKAPPNLTRARPGNRRQMRGRQSEIKPPLGDRTLARTTGKMFAQKLFKRLSASVNIPTDKLSKLNDSSSVGDDDEQKEAARLSQLDTVKELLSRGLILHEVGQYFHRVDPYRLHGKADDGTALKIPRITCWTHAQSFLNDETLDLKVGEASFEVVIHHSVKAPKRQIDAGGSYSKRVAKERLQLPSLAPLSMGHRALQHIEYVVQSRNQFERACRRALRSVLNPGGWLTIRPITALNLPDTYTGMHVKLKYGPEVVVSSSVDAKVTPTWTPKEVMNRVSTVPDLQDEYGLYYEEADDHIPPALNMDRFEFYENDLLFYVEPQKTSGSIRLSVVGERLNNKSELGVLHIPLGAAIGSCIDCIEDYLDSFSEHAPSTTPMYVRWFPLMNPKDTDPVEGDMGLSSRPPESEQLGDDMFQQYFAPCIQLALMWWPDDREMGFDIDHEESEVPQDVSQCFQPVHKTPEQPEKSLMNNYFNADIGRISAALIDSDRAKELLSFSALDIDLRYSENDAKTRIGLVVGWVQLDHQEDKSREPVVLAPKPVEHIQPTCQLLIVKDNLRSKKNIMSYQQIRLTLEEMDLTIEESWLFDLWDFFIGVVRRREVRQKANRSFEVDTKGNELQRENRFTNIEPPDPDTPGLMSLLVGEHSEEDASAGKVYVEQLVLGLLKVNLSYVKGKKQLAWELTDKGDWVSKTMDPAFHVISQNLGVSGVVGEEEEGDPSELFMRWSQHTYDEDLWAERQGKRSQNLKGIIGAVLPNVSDAPIRLQGKVLDNVFESPSEILSSISKFYVMETLRQVYKIIGSLDFVGNPTMLFSSFVSGVRDLVVTPSVAFLRSPTNPTSVGIGVAKGTLSLFSHSTSGIFGFLAKTTAAAGQAAAMLSLDPEYRDWHRERVVTEATNLNREWKKRGIESVSAMMTKPVGDVALGVLMGVSGLVTAPYKGYRNNGKLGLAKGVAVGGIGLVAKPIVGLLDAFTHFTASVHDIAKSVNILERRFQPVLKLRLPYIFGLSNVLAPFDSVSSRSMYLLKNFTPKSLKMKKSAWNETHVASEVLHMEPGVDTYAIVTTLRVVLIKVKKDNLGRLGSTLCWEVSLGTENNKVSSQVSDHGHNGVALTITRRYKRSTGGRFRSLEQRRKMSASTGTGNYGSQQQQNPNQPSRSPADKTAVLDQRQQTASPSGDDRATDAVVVGTSSPQPDDEDQGRILPTTPNSSSRFQTQPESGVKDDPYHGHGETYGNGETLEWFTVLAEYPNRPQLTRIHNATSCILGNYDAVVHDHHRSPAMSTEGYTAFGLFDFEKNWTDEGQNGRQEKYLMAALERLPWMHDKTFEATRGKTLDEQRSLVRDIRDKWIFSCELEASIEMGGPAWLIETRAHAMFVPSEPPMPPPSIPRNDPVVKQVLYQQSHGNISREQVRELFECHKRDLEGPTSGEISNIWRKLSSGEDFESDLSELAKFEDFESAFSSISTTVVHPGGGFHPNLSEFKSQGIASFQSAHESMPTTLVRPGSGMSGSFPDQDDYDTESVGTRTSDGSADGLARHVARNEASQSPRAMVFPPLGPNTLVRTEPHLFPDASGQVAGRTAVAAGDPMQAASSEDRIGRMEGLMEQLVIFNSQLALMKGPSLAGGGGVNFHSGQTDADTGALQQEIFALRNQLERQSRKDDATTEILSGLRNELAHIRARLAEEELPPAPKARLTGSMKSKDKKKKVKPSKVKKKAPPQTVDDDESDANEDSKPKARRRSVRWFQMGSSTKSKSKKKKSKDDDVSETPSAPLVLAKPDAVGQNGDNEKDDKPSKKTASSPV</sequence>
<reference evidence="6" key="1">
    <citation type="submission" date="2020-06" db="EMBL/GenBank/DDBJ databases">
        <authorList>
            <consortium name="Plant Systems Biology data submission"/>
        </authorList>
    </citation>
    <scope>NUCLEOTIDE SEQUENCE</scope>
    <source>
        <strain evidence="6">D6</strain>
    </source>
</reference>
<evidence type="ECO:0000259" key="5">
    <source>
        <dbReference type="PROSITE" id="PS50106"/>
    </source>
</evidence>
<feature type="compositionally biased region" description="Basic and acidic residues" evidence="3">
    <location>
        <begin position="113"/>
        <end position="134"/>
    </location>
</feature>
<dbReference type="OrthoDB" id="61483at2759"/>
<dbReference type="Proteomes" id="UP001153069">
    <property type="component" value="Unassembled WGS sequence"/>
</dbReference>
<feature type="compositionally biased region" description="Polar residues" evidence="3">
    <location>
        <begin position="418"/>
        <end position="430"/>
    </location>
</feature>
<feature type="compositionally biased region" description="Basic and acidic residues" evidence="3">
    <location>
        <begin position="826"/>
        <end position="837"/>
    </location>
</feature>
<dbReference type="PROSITE" id="PS50004">
    <property type="entry name" value="C2"/>
    <property type="match status" value="1"/>
</dbReference>
<dbReference type="PROSITE" id="PS50106">
    <property type="entry name" value="PDZ"/>
    <property type="match status" value="1"/>
</dbReference>
<feature type="compositionally biased region" description="Basic and acidic residues" evidence="3">
    <location>
        <begin position="5681"/>
        <end position="5691"/>
    </location>
</feature>
<feature type="region of interest" description="Disordered" evidence="3">
    <location>
        <begin position="4292"/>
        <end position="4344"/>
    </location>
</feature>
<feature type="region of interest" description="Disordered" evidence="3">
    <location>
        <begin position="2874"/>
        <end position="2898"/>
    </location>
</feature>
<feature type="region of interest" description="Disordered" evidence="3">
    <location>
        <begin position="333"/>
        <end position="455"/>
    </location>
</feature>
<dbReference type="InterPro" id="IPR009543">
    <property type="entry name" value="VPS13_VAB"/>
</dbReference>
<dbReference type="InterPro" id="IPR001478">
    <property type="entry name" value="PDZ"/>
</dbReference>
<protein>
    <submittedName>
        <fullName evidence="6">Vacuolar protein sorting-associated protein</fullName>
    </submittedName>
</protein>
<feature type="coiled-coil region" evidence="2">
    <location>
        <begin position="4024"/>
        <end position="4051"/>
    </location>
</feature>
<feature type="region of interest" description="Disordered" evidence="3">
    <location>
        <begin position="3726"/>
        <end position="3768"/>
    </location>
</feature>
<gene>
    <name evidence="6" type="ORF">SEMRO_714_G191730.1</name>
</gene>
<name>A0A9N8EA38_9STRA</name>
<keyword evidence="2" id="KW-0175">Coiled coil</keyword>
<feature type="compositionally biased region" description="Basic and acidic residues" evidence="3">
    <location>
        <begin position="3737"/>
        <end position="3746"/>
    </location>
</feature>
<evidence type="ECO:0000256" key="2">
    <source>
        <dbReference type="SAM" id="Coils"/>
    </source>
</evidence>
<dbReference type="PANTHER" id="PTHR16166:SF93">
    <property type="entry name" value="INTERMEMBRANE LIPID TRANSFER PROTEIN VPS13"/>
    <property type="match status" value="1"/>
</dbReference>
<feature type="region of interest" description="Disordered" evidence="3">
    <location>
        <begin position="243"/>
        <end position="280"/>
    </location>
</feature>
<dbReference type="CDD" id="cd00030">
    <property type="entry name" value="C2"/>
    <property type="match status" value="1"/>
</dbReference>
<evidence type="ECO:0000313" key="6">
    <source>
        <dbReference type="EMBL" id="CAB9515429.1"/>
    </source>
</evidence>
<dbReference type="Pfam" id="PF00168">
    <property type="entry name" value="C2"/>
    <property type="match status" value="1"/>
</dbReference>
<feature type="compositionally biased region" description="Low complexity" evidence="3">
    <location>
        <begin position="5607"/>
        <end position="5617"/>
    </location>
</feature>
<feature type="compositionally biased region" description="Basic and acidic residues" evidence="3">
    <location>
        <begin position="4292"/>
        <end position="4308"/>
    </location>
</feature>
<dbReference type="SUPFAM" id="SSF49562">
    <property type="entry name" value="C2 domain (Calcium/lipid-binding domain, CaLB)"/>
    <property type="match status" value="1"/>
</dbReference>
<feature type="region of interest" description="Disordered" evidence="3">
    <location>
        <begin position="789"/>
        <end position="837"/>
    </location>
</feature>
<feature type="compositionally biased region" description="Polar residues" evidence="3">
    <location>
        <begin position="5666"/>
        <end position="5679"/>
    </location>
</feature>
<feature type="region of interest" description="Disordered" evidence="3">
    <location>
        <begin position="1450"/>
        <end position="1519"/>
    </location>
</feature>
<feature type="region of interest" description="Disordered" evidence="3">
    <location>
        <begin position="5964"/>
        <end position="5993"/>
    </location>
</feature>
<feature type="compositionally biased region" description="Basic and acidic residues" evidence="3">
    <location>
        <begin position="941"/>
        <end position="951"/>
    </location>
</feature>
<dbReference type="GO" id="GO:0006623">
    <property type="term" value="P:protein targeting to vacuole"/>
    <property type="evidence" value="ECO:0007669"/>
    <property type="project" value="TreeGrafter"/>
</dbReference>
<feature type="compositionally biased region" description="Basic residues" evidence="3">
    <location>
        <begin position="6161"/>
        <end position="6176"/>
    </location>
</feature>
<feature type="compositionally biased region" description="Basic and acidic residues" evidence="3">
    <location>
        <begin position="257"/>
        <end position="270"/>
    </location>
</feature>
<dbReference type="InterPro" id="IPR026847">
    <property type="entry name" value="VPS13"/>
</dbReference>
<feature type="compositionally biased region" description="Polar residues" evidence="3">
    <location>
        <begin position="437"/>
        <end position="448"/>
    </location>
</feature>
<feature type="compositionally biased region" description="Polar residues" evidence="3">
    <location>
        <begin position="4384"/>
        <end position="4398"/>
    </location>
</feature>
<dbReference type="SMART" id="SM00239">
    <property type="entry name" value="C2"/>
    <property type="match status" value="1"/>
</dbReference>
<feature type="compositionally biased region" description="Basic and acidic residues" evidence="3">
    <location>
        <begin position="1468"/>
        <end position="1519"/>
    </location>
</feature>
<feature type="compositionally biased region" description="Polar residues" evidence="3">
    <location>
        <begin position="5597"/>
        <end position="5606"/>
    </location>
</feature>
<evidence type="ECO:0000313" key="7">
    <source>
        <dbReference type="Proteomes" id="UP001153069"/>
    </source>
</evidence>
<dbReference type="InterPro" id="IPR000008">
    <property type="entry name" value="C2_dom"/>
</dbReference>
<dbReference type="EMBL" id="CAICTM010000713">
    <property type="protein sequence ID" value="CAB9515429.1"/>
    <property type="molecule type" value="Genomic_DNA"/>
</dbReference>
<proteinExistence type="inferred from homology"/>
<feature type="region of interest" description="Disordered" evidence="3">
    <location>
        <begin position="5582"/>
        <end position="5693"/>
    </location>
</feature>